<gene>
    <name evidence="1" type="ORF">MUN89_06905</name>
</gene>
<accession>A0ABY4END4</accession>
<proteinExistence type="predicted"/>
<dbReference type="Proteomes" id="UP000831787">
    <property type="component" value="Chromosome"/>
</dbReference>
<evidence type="ECO:0000313" key="1">
    <source>
        <dbReference type="EMBL" id="UOQ45658.1"/>
    </source>
</evidence>
<dbReference type="RefSeq" id="WP_244712468.1">
    <property type="nucleotide sequence ID" value="NZ_CP095073.1"/>
</dbReference>
<evidence type="ECO:0000313" key="2">
    <source>
        <dbReference type="Proteomes" id="UP000831787"/>
    </source>
</evidence>
<reference evidence="1 2" key="1">
    <citation type="submission" date="2022-04" db="EMBL/GenBank/DDBJ databases">
        <title>Halobacillus sp. isolated from saltern.</title>
        <authorList>
            <person name="Won M."/>
            <person name="Lee C.-M."/>
            <person name="Woen H.-Y."/>
            <person name="Kwon S.-W."/>
        </authorList>
    </citation>
    <scope>NUCLEOTIDE SEQUENCE [LARGE SCALE GENOMIC DNA]</scope>
    <source>
        <strain evidence="1 2">SSBR10-3</strain>
    </source>
</reference>
<sequence length="266" mass="30322">MTVESSRLPYAEEIAVQDWNHFEMKQGSQTFEWMIPYLSDQTPPESLEKAPLEPIFSPASHTYLHGGHYLGEVEEEFFIEDGVVSVFVDWISSSYSPQLKITGPDGSEFSIQQTFQDSETLFEGAFHHSIELSDPAPGKWVLCALAEEEAYLLSVSYHSREHKEVKIQVDPQFQLSLNPGDSRERSTLRAVKAIVHVHYYNDTTRSLEESRSYQLHESSTTFLESHGSGVYNLTIDVLGKTAKDFSFNRTIVKSIYVNEQQELYGH</sequence>
<organism evidence="1 2">
    <name type="scientific">Halobacillus salinarum</name>
    <dbReference type="NCBI Taxonomy" id="2932257"/>
    <lineage>
        <taxon>Bacteria</taxon>
        <taxon>Bacillati</taxon>
        <taxon>Bacillota</taxon>
        <taxon>Bacilli</taxon>
        <taxon>Bacillales</taxon>
        <taxon>Bacillaceae</taxon>
        <taxon>Halobacillus</taxon>
    </lineage>
</organism>
<keyword evidence="2" id="KW-1185">Reference proteome</keyword>
<protein>
    <submittedName>
        <fullName evidence="1">Uncharacterized protein</fullName>
    </submittedName>
</protein>
<name>A0ABY4END4_9BACI</name>
<dbReference type="EMBL" id="CP095073">
    <property type="protein sequence ID" value="UOQ45658.1"/>
    <property type="molecule type" value="Genomic_DNA"/>
</dbReference>